<evidence type="ECO:0000313" key="2">
    <source>
        <dbReference type="EMBL" id="CAI5446705.1"/>
    </source>
</evidence>
<proteinExistence type="predicted"/>
<keyword evidence="3" id="KW-1185">Reference proteome</keyword>
<organism evidence="2 3">
    <name type="scientific">Caenorhabditis angaria</name>
    <dbReference type="NCBI Taxonomy" id="860376"/>
    <lineage>
        <taxon>Eukaryota</taxon>
        <taxon>Metazoa</taxon>
        <taxon>Ecdysozoa</taxon>
        <taxon>Nematoda</taxon>
        <taxon>Chromadorea</taxon>
        <taxon>Rhabditida</taxon>
        <taxon>Rhabditina</taxon>
        <taxon>Rhabditomorpha</taxon>
        <taxon>Rhabditoidea</taxon>
        <taxon>Rhabditidae</taxon>
        <taxon>Peloderinae</taxon>
        <taxon>Caenorhabditis</taxon>
    </lineage>
</organism>
<gene>
    <name evidence="2" type="ORF">CAMP_LOCUS9342</name>
</gene>
<reference evidence="2" key="1">
    <citation type="submission" date="2022-11" db="EMBL/GenBank/DDBJ databases">
        <authorList>
            <person name="Kikuchi T."/>
        </authorList>
    </citation>
    <scope>NUCLEOTIDE SEQUENCE</scope>
    <source>
        <strain evidence="2">PS1010</strain>
    </source>
</reference>
<evidence type="ECO:0000256" key="1">
    <source>
        <dbReference type="SAM" id="MobiDB-lite"/>
    </source>
</evidence>
<dbReference type="Proteomes" id="UP001152747">
    <property type="component" value="Unassembled WGS sequence"/>
</dbReference>
<feature type="compositionally biased region" description="Pro residues" evidence="1">
    <location>
        <begin position="1"/>
        <end position="11"/>
    </location>
</feature>
<sequence length="119" mass="12865">MSNLPANPPIPMAEFAARPPGEVPEPAALVPPQPQPSTSAPQPQPTTSTTKPESKSKKPQIPKINVEHPNFASTVNQYALIECFASIESTLASEKLESADLRLLSSKNRSNDFVKLTFQ</sequence>
<evidence type="ECO:0000313" key="3">
    <source>
        <dbReference type="Proteomes" id="UP001152747"/>
    </source>
</evidence>
<dbReference type="EMBL" id="CANHGI010000003">
    <property type="protein sequence ID" value="CAI5446705.1"/>
    <property type="molecule type" value="Genomic_DNA"/>
</dbReference>
<comment type="caution">
    <text evidence="2">The sequence shown here is derived from an EMBL/GenBank/DDBJ whole genome shotgun (WGS) entry which is preliminary data.</text>
</comment>
<dbReference type="AlphaFoldDB" id="A0A9P1IKG8"/>
<name>A0A9P1IKG8_9PELO</name>
<feature type="region of interest" description="Disordered" evidence="1">
    <location>
        <begin position="1"/>
        <end position="68"/>
    </location>
</feature>
<protein>
    <submittedName>
        <fullName evidence="2">Uncharacterized protein</fullName>
    </submittedName>
</protein>
<feature type="compositionally biased region" description="Low complexity" evidence="1">
    <location>
        <begin position="36"/>
        <end position="51"/>
    </location>
</feature>
<accession>A0A9P1IKG8</accession>